<dbReference type="Pfam" id="PF09837">
    <property type="entry name" value="DUF2064"/>
    <property type="match status" value="1"/>
</dbReference>
<reference evidence="1 2" key="1">
    <citation type="submission" date="2016-11" db="EMBL/GenBank/DDBJ databases">
        <title>Trade-off between light-utilization and light-protection in marine flavobacteria.</title>
        <authorList>
            <person name="Kumagai Y."/>
        </authorList>
    </citation>
    <scope>NUCLEOTIDE SEQUENCE [LARGE SCALE GENOMIC DNA]</scope>
    <source>
        <strain evidence="1 2">JCM 13191</strain>
    </source>
</reference>
<dbReference type="PANTHER" id="PTHR36529">
    <property type="entry name" value="SLL1095 PROTEIN"/>
    <property type="match status" value="1"/>
</dbReference>
<dbReference type="Gene3D" id="3.90.550.10">
    <property type="entry name" value="Spore Coat Polysaccharide Biosynthesis Protein SpsA, Chain A"/>
    <property type="match status" value="1"/>
</dbReference>
<dbReference type="PANTHER" id="PTHR36529:SF1">
    <property type="entry name" value="GLYCOSYLTRANSFERASE"/>
    <property type="match status" value="1"/>
</dbReference>
<evidence type="ECO:0008006" key="3">
    <source>
        <dbReference type="Google" id="ProtNLM"/>
    </source>
</evidence>
<dbReference type="SUPFAM" id="SSF53448">
    <property type="entry name" value="Nucleotide-diphospho-sugar transferases"/>
    <property type="match status" value="1"/>
</dbReference>
<dbReference type="EMBL" id="CP019344">
    <property type="protein sequence ID" value="ARN78804.1"/>
    <property type="molecule type" value="Genomic_DNA"/>
</dbReference>
<proteinExistence type="predicted"/>
<keyword evidence="2" id="KW-1185">Reference proteome</keyword>
<dbReference type="InterPro" id="IPR018641">
    <property type="entry name" value="Trfase_1_rSAM/seldom-assoc"/>
</dbReference>
<name>A0A1W6MMH9_9FLAO</name>
<accession>A0A1W6MMH9</accession>
<dbReference type="Proteomes" id="UP000193431">
    <property type="component" value="Chromosome"/>
</dbReference>
<dbReference type="AlphaFoldDB" id="A0A1W6MMH9"/>
<sequence>MPLNEKSHNTVVLIFADDAKNDARRKNLDAAKTAFDFLIEKTVSVVQQTGLPYILHTRDLQQGTTFGERYDHALQSAFDQGYEKVVSIGTDTPALSATHLLQASQRISEGQVVLGKSHDGGFYLLGIDKYAFAKARQPHSHLDSFENLPWHSERVARALVRLLSQQRNTIFYLEKLHDLDAFEDFKKILDSGNLNCKITIDLFKSLIHIENDLVISFSNFKKRTPLKILGNKGSPLAA</sequence>
<gene>
    <name evidence="1" type="ORF">BST97_12845</name>
</gene>
<organism evidence="1 2">
    <name type="scientific">Nonlabens spongiae</name>
    <dbReference type="NCBI Taxonomy" id="331648"/>
    <lineage>
        <taxon>Bacteria</taxon>
        <taxon>Pseudomonadati</taxon>
        <taxon>Bacteroidota</taxon>
        <taxon>Flavobacteriia</taxon>
        <taxon>Flavobacteriales</taxon>
        <taxon>Flavobacteriaceae</taxon>
        <taxon>Nonlabens</taxon>
    </lineage>
</organism>
<protein>
    <recommendedName>
        <fullName evidence="3">DUF2064 domain-containing protein</fullName>
    </recommendedName>
</protein>
<dbReference type="InterPro" id="IPR029044">
    <property type="entry name" value="Nucleotide-diphossugar_trans"/>
</dbReference>
<dbReference type="OrthoDB" id="9798250at2"/>
<evidence type="ECO:0000313" key="2">
    <source>
        <dbReference type="Proteomes" id="UP000193431"/>
    </source>
</evidence>
<evidence type="ECO:0000313" key="1">
    <source>
        <dbReference type="EMBL" id="ARN78804.1"/>
    </source>
</evidence>
<dbReference type="STRING" id="331648.BST97_12845"/>